<comment type="subcellular location">
    <subcellularLocation>
        <location evidence="1">Cell outer membrane</location>
    </subcellularLocation>
</comment>
<keyword evidence="3" id="KW-0732">Signal</keyword>
<organism evidence="8 9">
    <name type="scientific">Chitinophaga ginsengisegetis</name>
    <dbReference type="NCBI Taxonomy" id="393003"/>
    <lineage>
        <taxon>Bacteria</taxon>
        <taxon>Pseudomonadati</taxon>
        <taxon>Bacteroidota</taxon>
        <taxon>Chitinophagia</taxon>
        <taxon>Chitinophagales</taxon>
        <taxon>Chitinophagaceae</taxon>
        <taxon>Chitinophaga</taxon>
    </lineage>
</organism>
<comment type="similarity">
    <text evidence="2">Belongs to the SusD family.</text>
</comment>
<evidence type="ECO:0000313" key="9">
    <source>
        <dbReference type="Proteomes" id="UP000190166"/>
    </source>
</evidence>
<sequence length="486" mass="54080">MTRTIIIAAISLISLSACNKQLDELRPHNVTNEDAQFSTPEGFSQAALGLYPMITTGVAMESSSFGYGDITMFLSETHGNNIRSLDLGPNRYSDAFDYTNSPDKDHSWTYYLWRGSYFTILHANKLLDNVPKDEQRPAVLQAKAEALFVRAFVYFNLVRFYAKPYYQDAAGSRGVMLITTAANGTDYKPARASVKAVYGQIISDLETAMSLFSQEKSNSFAGKMSAAALLSRVYLYMGGTLQQPDATFNQKAVSYADQVISSNKYALLTDNAYRAYYNSSNTANKEDIFAGNVDYGSASISQQYAYPPQINYTGGYYRPSPDLLSRIAQTDLRTSHYKVNVTPGFPNDSIATAKYMYLYSAIYSKSPFRYIRLAEVYLNRAEANAKLGKKDLALADLNIIRNRAGLASVDLSGQALFDEILLQRRLELAFEGHTGFDYFRNGLPMVRNYTSASSGTMTIAATSPKILLRIPQEEIILNPNLTQNEQ</sequence>
<dbReference type="Pfam" id="PF07980">
    <property type="entry name" value="SusD_RagB"/>
    <property type="match status" value="1"/>
</dbReference>
<dbReference type="Gene3D" id="1.25.40.390">
    <property type="match status" value="1"/>
</dbReference>
<dbReference type="InterPro" id="IPR011990">
    <property type="entry name" value="TPR-like_helical_dom_sf"/>
</dbReference>
<dbReference type="CDD" id="cd08977">
    <property type="entry name" value="SusD"/>
    <property type="match status" value="1"/>
</dbReference>
<evidence type="ECO:0000256" key="2">
    <source>
        <dbReference type="ARBA" id="ARBA00006275"/>
    </source>
</evidence>
<evidence type="ECO:0000256" key="5">
    <source>
        <dbReference type="ARBA" id="ARBA00023237"/>
    </source>
</evidence>
<dbReference type="SUPFAM" id="SSF48452">
    <property type="entry name" value="TPR-like"/>
    <property type="match status" value="1"/>
</dbReference>
<keyword evidence="9" id="KW-1185">Reference proteome</keyword>
<feature type="domain" description="RagB/SusD" evidence="6">
    <location>
        <begin position="353"/>
        <end position="485"/>
    </location>
</feature>
<keyword evidence="4" id="KW-0472">Membrane</keyword>
<dbReference type="EMBL" id="FUZZ01000001">
    <property type="protein sequence ID" value="SKD01453.1"/>
    <property type="molecule type" value="Genomic_DNA"/>
</dbReference>
<keyword evidence="5" id="KW-0998">Cell outer membrane</keyword>
<dbReference type="RefSeq" id="WP_079469380.1">
    <property type="nucleotide sequence ID" value="NZ_FUZZ01000001.1"/>
</dbReference>
<feature type="domain" description="SusD-like N-terminal" evidence="7">
    <location>
        <begin position="91"/>
        <end position="235"/>
    </location>
</feature>
<dbReference type="InterPro" id="IPR012944">
    <property type="entry name" value="SusD_RagB_dom"/>
</dbReference>
<gene>
    <name evidence="8" type="ORF">SAMN05660461_2179</name>
</gene>
<reference evidence="8 9" key="1">
    <citation type="submission" date="2017-02" db="EMBL/GenBank/DDBJ databases">
        <authorList>
            <person name="Peterson S.W."/>
        </authorList>
    </citation>
    <scope>NUCLEOTIDE SEQUENCE [LARGE SCALE GENOMIC DNA]</scope>
    <source>
        <strain evidence="8 9">DSM 18108</strain>
    </source>
</reference>
<dbReference type="Pfam" id="PF14322">
    <property type="entry name" value="SusD-like_3"/>
    <property type="match status" value="1"/>
</dbReference>
<protein>
    <submittedName>
        <fullName evidence="8">SusD family protein</fullName>
    </submittedName>
</protein>
<accession>A0A1T5NML1</accession>
<proteinExistence type="inferred from homology"/>
<dbReference type="Proteomes" id="UP000190166">
    <property type="component" value="Unassembled WGS sequence"/>
</dbReference>
<evidence type="ECO:0000259" key="6">
    <source>
        <dbReference type="Pfam" id="PF07980"/>
    </source>
</evidence>
<dbReference type="GO" id="GO:0009279">
    <property type="term" value="C:cell outer membrane"/>
    <property type="evidence" value="ECO:0007669"/>
    <property type="project" value="UniProtKB-SubCell"/>
</dbReference>
<name>A0A1T5NML1_9BACT</name>
<dbReference type="STRING" id="393003.SAMN05660461_2179"/>
<evidence type="ECO:0000256" key="3">
    <source>
        <dbReference type="ARBA" id="ARBA00022729"/>
    </source>
</evidence>
<dbReference type="AlphaFoldDB" id="A0A1T5NML1"/>
<evidence type="ECO:0000313" key="8">
    <source>
        <dbReference type="EMBL" id="SKD01453.1"/>
    </source>
</evidence>
<evidence type="ECO:0000256" key="4">
    <source>
        <dbReference type="ARBA" id="ARBA00023136"/>
    </source>
</evidence>
<evidence type="ECO:0000256" key="1">
    <source>
        <dbReference type="ARBA" id="ARBA00004442"/>
    </source>
</evidence>
<dbReference type="PROSITE" id="PS51257">
    <property type="entry name" value="PROKAR_LIPOPROTEIN"/>
    <property type="match status" value="1"/>
</dbReference>
<dbReference type="InterPro" id="IPR033985">
    <property type="entry name" value="SusD-like_N"/>
</dbReference>
<evidence type="ECO:0000259" key="7">
    <source>
        <dbReference type="Pfam" id="PF14322"/>
    </source>
</evidence>